<feature type="signal peptide" evidence="1">
    <location>
        <begin position="1"/>
        <end position="15"/>
    </location>
</feature>
<accession>A0A0N4ZAT5</accession>
<name>A0A0N4ZAT5_PARTI</name>
<keyword evidence="1" id="KW-0732">Signal</keyword>
<protein>
    <submittedName>
        <fullName evidence="3">Conserved secreted protein</fullName>
    </submittedName>
</protein>
<dbReference type="AlphaFoldDB" id="A0A0N4ZAT5"/>
<dbReference type="Proteomes" id="UP000038045">
    <property type="component" value="Unplaced"/>
</dbReference>
<proteinExistence type="predicted"/>
<feature type="chain" id="PRO_5012768549" evidence="1">
    <location>
        <begin position="16"/>
        <end position="219"/>
    </location>
</feature>
<evidence type="ECO:0000313" key="2">
    <source>
        <dbReference type="Proteomes" id="UP000038045"/>
    </source>
</evidence>
<evidence type="ECO:0000256" key="1">
    <source>
        <dbReference type="SAM" id="SignalP"/>
    </source>
</evidence>
<sequence length="219" mass="24260">MSALLLALYINLAYLSTILFSCGSFDCRPYSNSVTLSYVVEPGPKLTYNRSDNRATDQKKTAAELETYLNSLGRKAARKALDRVPYSVRDRFTLLVELDSSASDLKQVGETIAVCPNTSVTVAAEKGTFFIKDDQYYKRTVDTPCIINRTNTNPPRTISVVGKDTGEIYTINLVFTATATIPTGQIVCRRHWNVILRDLKNVITTDAKSTVDNSELGRA</sequence>
<keyword evidence="2" id="KW-1185">Reference proteome</keyword>
<reference evidence="3" key="1">
    <citation type="submission" date="2017-02" db="UniProtKB">
        <authorList>
            <consortium name="WormBaseParasite"/>
        </authorList>
    </citation>
    <scope>IDENTIFICATION</scope>
</reference>
<dbReference type="WBParaSite" id="PTRK_0000464900.1">
    <property type="protein sequence ID" value="PTRK_0000464900.1"/>
    <property type="gene ID" value="PTRK_0000464900"/>
</dbReference>
<organism evidence="2 3">
    <name type="scientific">Parastrongyloides trichosuri</name>
    <name type="common">Possum-specific nematode worm</name>
    <dbReference type="NCBI Taxonomy" id="131310"/>
    <lineage>
        <taxon>Eukaryota</taxon>
        <taxon>Metazoa</taxon>
        <taxon>Ecdysozoa</taxon>
        <taxon>Nematoda</taxon>
        <taxon>Chromadorea</taxon>
        <taxon>Rhabditida</taxon>
        <taxon>Tylenchina</taxon>
        <taxon>Panagrolaimomorpha</taxon>
        <taxon>Strongyloidoidea</taxon>
        <taxon>Strongyloididae</taxon>
        <taxon>Parastrongyloides</taxon>
    </lineage>
</organism>
<evidence type="ECO:0000313" key="3">
    <source>
        <dbReference type="WBParaSite" id="PTRK_0000464900.1"/>
    </source>
</evidence>